<gene>
    <name evidence="3" type="ORF">QWI16_17430</name>
</gene>
<dbReference type="CDD" id="cd03057">
    <property type="entry name" value="GST_N_Beta"/>
    <property type="match status" value="1"/>
</dbReference>
<dbReference type="InterPro" id="IPR010987">
    <property type="entry name" value="Glutathione-S-Trfase_C-like"/>
</dbReference>
<dbReference type="InterPro" id="IPR036282">
    <property type="entry name" value="Glutathione-S-Trfase_C_sf"/>
</dbReference>
<accession>A0ABT8TNI4</accession>
<evidence type="ECO:0000313" key="3">
    <source>
        <dbReference type="EMBL" id="MDO3383967.1"/>
    </source>
</evidence>
<dbReference type="Pfam" id="PF13417">
    <property type="entry name" value="GST_N_3"/>
    <property type="match status" value="1"/>
</dbReference>
<dbReference type="SFLD" id="SFLDS00019">
    <property type="entry name" value="Glutathione_Transferase_(cytos"/>
    <property type="match status" value="1"/>
</dbReference>
<organism evidence="3 4">
    <name type="scientific">Gilvimarinus algae</name>
    <dbReference type="NCBI Taxonomy" id="3058037"/>
    <lineage>
        <taxon>Bacteria</taxon>
        <taxon>Pseudomonadati</taxon>
        <taxon>Pseudomonadota</taxon>
        <taxon>Gammaproteobacteria</taxon>
        <taxon>Cellvibrionales</taxon>
        <taxon>Cellvibrionaceae</taxon>
        <taxon>Gilvimarinus</taxon>
    </lineage>
</organism>
<dbReference type="PROSITE" id="PS50405">
    <property type="entry name" value="GST_CTER"/>
    <property type="match status" value="1"/>
</dbReference>
<proteinExistence type="predicted"/>
<reference evidence="3" key="1">
    <citation type="submission" date="2023-07" db="EMBL/GenBank/DDBJ databases">
        <title>Gilvimarinus algae sp. nov., isolated from the surface of Kelp.</title>
        <authorList>
            <person name="Sun Y.Y."/>
            <person name="Gong Y."/>
            <person name="Du Z.J."/>
        </authorList>
    </citation>
    <scope>NUCLEOTIDE SEQUENCE</scope>
    <source>
        <strain evidence="3">SDUM040014</strain>
    </source>
</reference>
<dbReference type="InterPro" id="IPR004046">
    <property type="entry name" value="GST_C"/>
</dbReference>
<feature type="domain" description="GST N-terminal" evidence="1">
    <location>
        <begin position="1"/>
        <end position="74"/>
    </location>
</feature>
<comment type="caution">
    <text evidence="3">The sequence shown here is derived from an EMBL/GenBank/DDBJ whole genome shotgun (WGS) entry which is preliminary data.</text>
</comment>
<protein>
    <submittedName>
        <fullName evidence="3">Glutathione S-transferase family protein</fullName>
    </submittedName>
</protein>
<dbReference type="RefSeq" id="WP_302715126.1">
    <property type="nucleotide sequence ID" value="NZ_JAULRT010000062.1"/>
</dbReference>
<evidence type="ECO:0000259" key="1">
    <source>
        <dbReference type="PROSITE" id="PS50404"/>
    </source>
</evidence>
<dbReference type="PANTHER" id="PTHR44051:SF8">
    <property type="entry name" value="GLUTATHIONE S-TRANSFERASE GSTA"/>
    <property type="match status" value="1"/>
</dbReference>
<dbReference type="InterPro" id="IPR004045">
    <property type="entry name" value="Glutathione_S-Trfase_N"/>
</dbReference>
<name>A0ABT8TNI4_9GAMM</name>
<dbReference type="SUPFAM" id="SSF52833">
    <property type="entry name" value="Thioredoxin-like"/>
    <property type="match status" value="1"/>
</dbReference>
<dbReference type="InterPro" id="IPR040079">
    <property type="entry name" value="Glutathione_S-Trfase"/>
</dbReference>
<dbReference type="SFLD" id="SFLDG00358">
    <property type="entry name" value="Main_(cytGST)"/>
    <property type="match status" value="1"/>
</dbReference>
<dbReference type="Proteomes" id="UP001168380">
    <property type="component" value="Unassembled WGS sequence"/>
</dbReference>
<evidence type="ECO:0000259" key="2">
    <source>
        <dbReference type="PROSITE" id="PS50405"/>
    </source>
</evidence>
<dbReference type="Gene3D" id="3.40.30.10">
    <property type="entry name" value="Glutaredoxin"/>
    <property type="match status" value="1"/>
</dbReference>
<dbReference type="Pfam" id="PF00043">
    <property type="entry name" value="GST_C"/>
    <property type="match status" value="1"/>
</dbReference>
<dbReference type="EMBL" id="JAULRT010000062">
    <property type="protein sequence ID" value="MDO3383967.1"/>
    <property type="molecule type" value="Genomic_DNA"/>
</dbReference>
<dbReference type="Gene3D" id="1.20.1050.10">
    <property type="match status" value="1"/>
</dbReference>
<dbReference type="SUPFAM" id="SSF47616">
    <property type="entry name" value="GST C-terminal domain-like"/>
    <property type="match status" value="1"/>
</dbReference>
<evidence type="ECO:0000313" key="4">
    <source>
        <dbReference type="Proteomes" id="UP001168380"/>
    </source>
</evidence>
<dbReference type="InterPro" id="IPR036249">
    <property type="entry name" value="Thioredoxin-like_sf"/>
</dbReference>
<keyword evidence="4" id="KW-1185">Reference proteome</keyword>
<dbReference type="PANTHER" id="PTHR44051">
    <property type="entry name" value="GLUTATHIONE S-TRANSFERASE-RELATED"/>
    <property type="match status" value="1"/>
</dbReference>
<sequence>MYQLYYSPGACSLATQVILRELGQDFSLISKAEIADYSQINPVGAVPALKTGDTVVTEGAAIILYLLERHANQLLPTDAQARGRVIEALMFANASMHPAYSKLFFLAGSLEDSETKMALLSAAAQKVSALWEVVESRLEVHAYLAGEVLSPADILLAVYAAWGEFFPVRIEIGRRSKALIDSVRAMPSYRASVAAEQSKVA</sequence>
<feature type="domain" description="GST C-terminal" evidence="2">
    <location>
        <begin position="78"/>
        <end position="201"/>
    </location>
</feature>
<dbReference type="PROSITE" id="PS50404">
    <property type="entry name" value="GST_NTER"/>
    <property type="match status" value="1"/>
</dbReference>